<feature type="domain" description="Laminin EGF-like" evidence="6">
    <location>
        <begin position="319"/>
        <end position="365"/>
    </location>
</feature>
<organism evidence="7 8">
    <name type="scientific">Meganyctiphanes norvegica</name>
    <name type="common">Northern krill</name>
    <name type="synonym">Thysanopoda norvegica</name>
    <dbReference type="NCBI Taxonomy" id="48144"/>
    <lineage>
        <taxon>Eukaryota</taxon>
        <taxon>Metazoa</taxon>
        <taxon>Ecdysozoa</taxon>
        <taxon>Arthropoda</taxon>
        <taxon>Crustacea</taxon>
        <taxon>Multicrustacea</taxon>
        <taxon>Malacostraca</taxon>
        <taxon>Eumalacostraca</taxon>
        <taxon>Eucarida</taxon>
        <taxon>Euphausiacea</taxon>
        <taxon>Euphausiidae</taxon>
        <taxon>Meganyctiphanes</taxon>
    </lineage>
</organism>
<accession>A0AAV2PI87</accession>
<dbReference type="PROSITE" id="PS00652">
    <property type="entry name" value="TNFR_NGFR_1"/>
    <property type="match status" value="1"/>
</dbReference>
<dbReference type="GO" id="GO:0009887">
    <property type="term" value="P:animal organ morphogenesis"/>
    <property type="evidence" value="ECO:0007669"/>
    <property type="project" value="TreeGrafter"/>
</dbReference>
<feature type="compositionally biased region" description="Polar residues" evidence="4">
    <location>
        <begin position="36"/>
        <end position="63"/>
    </location>
</feature>
<evidence type="ECO:0000313" key="8">
    <source>
        <dbReference type="Proteomes" id="UP001497623"/>
    </source>
</evidence>
<dbReference type="EMBL" id="CAXKWB010000188">
    <property type="protein sequence ID" value="CAL4059749.1"/>
    <property type="molecule type" value="Genomic_DNA"/>
</dbReference>
<dbReference type="FunFam" id="2.10.25.10:FF:000074">
    <property type="entry name" value="Laminin subunit alpha"/>
    <property type="match status" value="1"/>
</dbReference>
<keyword evidence="2 3" id="KW-0424">Laminin EGF-like domain</keyword>
<name>A0AAV2PI87_MEGNR</name>
<protein>
    <recommendedName>
        <fullName evidence="6">Laminin EGF-like domain-containing protein</fullName>
    </recommendedName>
</protein>
<dbReference type="GO" id="GO:0005604">
    <property type="term" value="C:basement membrane"/>
    <property type="evidence" value="ECO:0007669"/>
    <property type="project" value="TreeGrafter"/>
</dbReference>
<feature type="compositionally biased region" description="Low complexity" evidence="4">
    <location>
        <begin position="115"/>
        <end position="154"/>
    </location>
</feature>
<evidence type="ECO:0000256" key="2">
    <source>
        <dbReference type="ARBA" id="ARBA00023292"/>
    </source>
</evidence>
<evidence type="ECO:0000256" key="1">
    <source>
        <dbReference type="ARBA" id="ARBA00023157"/>
    </source>
</evidence>
<dbReference type="InterPro" id="IPR001368">
    <property type="entry name" value="TNFR/NGFR_Cys_rich_reg"/>
</dbReference>
<evidence type="ECO:0000256" key="3">
    <source>
        <dbReference type="PROSITE-ProRule" id="PRU00460"/>
    </source>
</evidence>
<dbReference type="SUPFAM" id="SSF57196">
    <property type="entry name" value="EGF/Laminin"/>
    <property type="match status" value="2"/>
</dbReference>
<evidence type="ECO:0000259" key="6">
    <source>
        <dbReference type="PROSITE" id="PS50027"/>
    </source>
</evidence>
<evidence type="ECO:0000256" key="5">
    <source>
        <dbReference type="SAM" id="SignalP"/>
    </source>
</evidence>
<comment type="caution">
    <text evidence="3">Lacks conserved residue(s) required for the propagation of feature annotation.</text>
</comment>
<feature type="chain" id="PRO_5043988052" description="Laminin EGF-like domain-containing protein" evidence="5">
    <location>
        <begin position="28"/>
        <end position="403"/>
    </location>
</feature>
<keyword evidence="1 3" id="KW-1015">Disulfide bond</keyword>
<dbReference type="PROSITE" id="PS50027">
    <property type="entry name" value="EGF_LAM_2"/>
    <property type="match status" value="1"/>
</dbReference>
<feature type="compositionally biased region" description="Polar residues" evidence="4">
    <location>
        <begin position="160"/>
        <end position="177"/>
    </location>
</feature>
<dbReference type="PROSITE" id="PS01248">
    <property type="entry name" value="EGF_LAM_1"/>
    <property type="match status" value="1"/>
</dbReference>
<dbReference type="AlphaFoldDB" id="A0AAV2PI87"/>
<feature type="non-terminal residue" evidence="7">
    <location>
        <position position="403"/>
    </location>
</feature>
<keyword evidence="5" id="KW-0732">Signal</keyword>
<dbReference type="InterPro" id="IPR002049">
    <property type="entry name" value="LE_dom"/>
</dbReference>
<dbReference type="InterPro" id="IPR050440">
    <property type="entry name" value="Laminin/Netrin_ECM"/>
</dbReference>
<dbReference type="GO" id="GO:0009888">
    <property type="term" value="P:tissue development"/>
    <property type="evidence" value="ECO:0007669"/>
    <property type="project" value="TreeGrafter"/>
</dbReference>
<dbReference type="PANTHER" id="PTHR10574:SF406">
    <property type="entry name" value="LAMININ SUBUNIT ALPHA 5"/>
    <property type="match status" value="1"/>
</dbReference>
<evidence type="ECO:0000313" key="7">
    <source>
        <dbReference type="EMBL" id="CAL4059749.1"/>
    </source>
</evidence>
<gene>
    <name evidence="7" type="ORF">MNOR_LOCUS792</name>
</gene>
<dbReference type="PANTHER" id="PTHR10574">
    <property type="entry name" value="NETRIN/LAMININ-RELATED"/>
    <property type="match status" value="1"/>
</dbReference>
<comment type="caution">
    <text evidence="7">The sequence shown here is derived from an EMBL/GenBank/DDBJ whole genome shotgun (WGS) entry which is preliminary data.</text>
</comment>
<sequence>MQPPHPRGRMGTLRLVILLVIILSVQCQYISRTSRTKQQYGGTSFGTSRTRHNTSYSSGSNIEGGNRYGWSGSTQFAKSRTSITPTTSGSRYHTYHPLDVYRHQYGSELNRNKTSTTSTSQSNSQSNSFSSGSRSNTVSSGSHGSSFSSGSHSNAVFGGSHSNSGTGRRNYQKQFQGSYGGYSNIRGSNSRREGLPESKWSLLSTVPPHIESTNGLTHYETLENKRKENHRNRTRYFPPRGSGGKIGIKKSRITGEGYGTAYLEWSEYGLGCTCDECGTRDCKHYTSVCECHENVIGDHCDQCATDHWGFASCQGCQHCQCGFASTSSQCDEGTGQCDCRSGVTGQRCDQCKPGYWNYTNYGCQECSCRRGFSVGVSCDPVTGQCSCLQGVIGANCDRCPYRW</sequence>
<feature type="disulfide bond" evidence="3">
    <location>
        <begin position="339"/>
        <end position="348"/>
    </location>
</feature>
<dbReference type="Pfam" id="PF00053">
    <property type="entry name" value="EGF_laminin"/>
    <property type="match status" value="3"/>
</dbReference>
<proteinExistence type="predicted"/>
<dbReference type="GO" id="GO:0005201">
    <property type="term" value="F:extracellular matrix structural constituent"/>
    <property type="evidence" value="ECO:0007669"/>
    <property type="project" value="TreeGrafter"/>
</dbReference>
<evidence type="ECO:0000256" key="4">
    <source>
        <dbReference type="SAM" id="MobiDB-lite"/>
    </source>
</evidence>
<dbReference type="CDD" id="cd00055">
    <property type="entry name" value="EGF_Lam"/>
    <property type="match status" value="3"/>
</dbReference>
<reference evidence="7 8" key="1">
    <citation type="submission" date="2024-05" db="EMBL/GenBank/DDBJ databases">
        <authorList>
            <person name="Wallberg A."/>
        </authorList>
    </citation>
    <scope>NUCLEOTIDE SEQUENCE [LARGE SCALE GENOMIC DNA]</scope>
</reference>
<feature type="region of interest" description="Disordered" evidence="4">
    <location>
        <begin position="110"/>
        <end position="196"/>
    </location>
</feature>
<feature type="region of interest" description="Disordered" evidence="4">
    <location>
        <begin position="36"/>
        <end position="68"/>
    </location>
</feature>
<dbReference type="Gene3D" id="2.10.25.10">
    <property type="entry name" value="Laminin"/>
    <property type="match status" value="3"/>
</dbReference>
<dbReference type="SMART" id="SM00180">
    <property type="entry name" value="EGF_Lam"/>
    <property type="match status" value="3"/>
</dbReference>
<dbReference type="Proteomes" id="UP001497623">
    <property type="component" value="Unassembled WGS sequence"/>
</dbReference>
<feature type="signal peptide" evidence="5">
    <location>
        <begin position="1"/>
        <end position="27"/>
    </location>
</feature>
<keyword evidence="8" id="KW-1185">Reference proteome</keyword>
<dbReference type="GO" id="GO:0007411">
    <property type="term" value="P:axon guidance"/>
    <property type="evidence" value="ECO:0007669"/>
    <property type="project" value="TreeGrafter"/>
</dbReference>
<dbReference type="PRINTS" id="PR00011">
    <property type="entry name" value="EGFLAMININ"/>
</dbReference>